<keyword evidence="4 7" id="KW-1133">Transmembrane helix</keyword>
<protein>
    <recommendedName>
        <fullName evidence="8">Major facilitator superfamily (MFS) profile domain-containing protein</fullName>
    </recommendedName>
</protein>
<dbReference type="SUPFAM" id="SSF103473">
    <property type="entry name" value="MFS general substrate transporter"/>
    <property type="match status" value="1"/>
</dbReference>
<feature type="transmembrane region" description="Helical" evidence="7">
    <location>
        <begin position="420"/>
        <end position="441"/>
    </location>
</feature>
<dbReference type="PANTHER" id="PTHR43791:SF36">
    <property type="entry name" value="TRANSPORTER, PUTATIVE (AFU_ORTHOLOGUE AFUA_6G08340)-RELATED"/>
    <property type="match status" value="1"/>
</dbReference>
<dbReference type="AlphaFoldDB" id="A0A427YDC4"/>
<comment type="caution">
    <text evidence="9">The sequence shown here is derived from an EMBL/GenBank/DDBJ whole genome shotgun (WGS) entry which is preliminary data.</text>
</comment>
<evidence type="ECO:0000256" key="2">
    <source>
        <dbReference type="ARBA" id="ARBA00022448"/>
    </source>
</evidence>
<accession>A0A427YDC4</accession>
<keyword evidence="3 7" id="KW-0812">Transmembrane</keyword>
<dbReference type="InterPro" id="IPR036259">
    <property type="entry name" value="MFS_trans_sf"/>
</dbReference>
<organism evidence="9 10">
    <name type="scientific">Saitozyma podzolica</name>
    <dbReference type="NCBI Taxonomy" id="1890683"/>
    <lineage>
        <taxon>Eukaryota</taxon>
        <taxon>Fungi</taxon>
        <taxon>Dikarya</taxon>
        <taxon>Basidiomycota</taxon>
        <taxon>Agaricomycotina</taxon>
        <taxon>Tremellomycetes</taxon>
        <taxon>Tremellales</taxon>
        <taxon>Trimorphomycetaceae</taxon>
        <taxon>Saitozyma</taxon>
    </lineage>
</organism>
<dbReference type="GO" id="GO:0016020">
    <property type="term" value="C:membrane"/>
    <property type="evidence" value="ECO:0007669"/>
    <property type="project" value="UniProtKB-SubCell"/>
</dbReference>
<feature type="transmembrane region" description="Helical" evidence="7">
    <location>
        <begin position="268"/>
        <end position="291"/>
    </location>
</feature>
<dbReference type="InterPro" id="IPR011701">
    <property type="entry name" value="MFS"/>
</dbReference>
<gene>
    <name evidence="9" type="ORF">EHS25_002267</name>
</gene>
<feature type="transmembrane region" description="Helical" evidence="7">
    <location>
        <begin position="303"/>
        <end position="320"/>
    </location>
</feature>
<keyword evidence="10" id="KW-1185">Reference proteome</keyword>
<dbReference type="Gene3D" id="1.20.1250.20">
    <property type="entry name" value="MFS general substrate transporter like domains"/>
    <property type="match status" value="2"/>
</dbReference>
<evidence type="ECO:0000256" key="7">
    <source>
        <dbReference type="SAM" id="Phobius"/>
    </source>
</evidence>
<dbReference type="OrthoDB" id="2985014at2759"/>
<sequence>MEDTKQDVEHLDEQARPNQHTASETRKVVLKLDVLILPITALMYVAASLDRGNIGNAKLQGLLTILGNNSDTHYSICLMAFYITYVVFNIPGNLLLTVISPDKAIALGALVWGIAATAQAGAQNFASVVVCRLFIGLGESSFGTAIGLYYSFWYTRDEIAKRISLYIGMGSLAGAFGGLIAYGVQYIHSDLANFRILFLIEGLPTLLLSLVVFLFLPSYPTKSRYLKEAERDIVQAHLVDPGYDRRHSFDRTALKRCFTTRTTYPNGVVYLAVNLTLGSVSGFLPTIIASFGYTNAKAQLYTVPPYAVAFVGTIIASTLSDRCRSRGLFVVGLCLFSAIGFAILLAVPSNHAVRYFAVFPAVLGCFSIGPLMMTWAANTAGSHSAAGVRLGFMNAFGQSFSILASFSFPASEGPHWYRGFGPNLAMNGVAAVAAGYLTWYYRRENARRDRLESLQAQDNGNAAKDIRAESEGGLHDLAPGFRYFV</sequence>
<comment type="subcellular location">
    <subcellularLocation>
        <location evidence="1">Membrane</location>
        <topology evidence="1">Multi-pass membrane protein</topology>
    </subcellularLocation>
</comment>
<feature type="transmembrane region" description="Helical" evidence="7">
    <location>
        <begin position="72"/>
        <end position="92"/>
    </location>
</feature>
<keyword evidence="2" id="KW-0813">Transport</keyword>
<feature type="transmembrane region" description="Helical" evidence="7">
    <location>
        <begin position="28"/>
        <end position="47"/>
    </location>
</feature>
<feature type="region of interest" description="Disordered" evidence="6">
    <location>
        <begin position="1"/>
        <end position="22"/>
    </location>
</feature>
<feature type="domain" description="Major facilitator superfamily (MFS) profile" evidence="8">
    <location>
        <begin position="36"/>
        <end position="446"/>
    </location>
</feature>
<dbReference type="Proteomes" id="UP000279259">
    <property type="component" value="Unassembled WGS sequence"/>
</dbReference>
<dbReference type="GO" id="GO:0022857">
    <property type="term" value="F:transmembrane transporter activity"/>
    <property type="evidence" value="ECO:0007669"/>
    <property type="project" value="InterPro"/>
</dbReference>
<reference evidence="9 10" key="1">
    <citation type="submission" date="2018-11" db="EMBL/GenBank/DDBJ databases">
        <title>Genome sequence of Saitozyma podzolica DSM 27192.</title>
        <authorList>
            <person name="Aliyu H."/>
            <person name="Gorte O."/>
            <person name="Ochsenreither K."/>
        </authorList>
    </citation>
    <scope>NUCLEOTIDE SEQUENCE [LARGE SCALE GENOMIC DNA]</scope>
    <source>
        <strain evidence="9 10">DSM 27192</strain>
    </source>
</reference>
<dbReference type="FunFam" id="1.20.1250.20:FF:000013">
    <property type="entry name" value="MFS general substrate transporter"/>
    <property type="match status" value="1"/>
</dbReference>
<dbReference type="Pfam" id="PF07690">
    <property type="entry name" value="MFS_1"/>
    <property type="match status" value="1"/>
</dbReference>
<feature type="transmembrane region" description="Helical" evidence="7">
    <location>
        <begin position="327"/>
        <end position="347"/>
    </location>
</feature>
<evidence type="ECO:0000259" key="8">
    <source>
        <dbReference type="PROSITE" id="PS50850"/>
    </source>
</evidence>
<keyword evidence="5 7" id="KW-0472">Membrane</keyword>
<dbReference type="PANTHER" id="PTHR43791">
    <property type="entry name" value="PERMEASE-RELATED"/>
    <property type="match status" value="1"/>
</dbReference>
<feature type="transmembrane region" description="Helical" evidence="7">
    <location>
        <begin position="134"/>
        <end position="153"/>
    </location>
</feature>
<feature type="transmembrane region" description="Helical" evidence="7">
    <location>
        <begin position="353"/>
        <end position="376"/>
    </location>
</feature>
<feature type="transmembrane region" description="Helical" evidence="7">
    <location>
        <begin position="165"/>
        <end position="184"/>
    </location>
</feature>
<feature type="transmembrane region" description="Helical" evidence="7">
    <location>
        <begin position="388"/>
        <end position="408"/>
    </location>
</feature>
<dbReference type="InterPro" id="IPR020846">
    <property type="entry name" value="MFS_dom"/>
</dbReference>
<evidence type="ECO:0000256" key="6">
    <source>
        <dbReference type="SAM" id="MobiDB-lite"/>
    </source>
</evidence>
<evidence type="ECO:0000313" key="9">
    <source>
        <dbReference type="EMBL" id="RSH89155.1"/>
    </source>
</evidence>
<dbReference type="EMBL" id="RSCD01000014">
    <property type="protein sequence ID" value="RSH89155.1"/>
    <property type="molecule type" value="Genomic_DNA"/>
</dbReference>
<feature type="transmembrane region" description="Helical" evidence="7">
    <location>
        <begin position="104"/>
        <end position="122"/>
    </location>
</feature>
<evidence type="ECO:0000256" key="1">
    <source>
        <dbReference type="ARBA" id="ARBA00004141"/>
    </source>
</evidence>
<evidence type="ECO:0000256" key="3">
    <source>
        <dbReference type="ARBA" id="ARBA00022692"/>
    </source>
</evidence>
<evidence type="ECO:0000313" key="10">
    <source>
        <dbReference type="Proteomes" id="UP000279259"/>
    </source>
</evidence>
<evidence type="ECO:0000256" key="5">
    <source>
        <dbReference type="ARBA" id="ARBA00023136"/>
    </source>
</evidence>
<name>A0A427YDC4_9TREE</name>
<feature type="transmembrane region" description="Helical" evidence="7">
    <location>
        <begin position="196"/>
        <end position="216"/>
    </location>
</feature>
<dbReference type="PROSITE" id="PS50850">
    <property type="entry name" value="MFS"/>
    <property type="match status" value="1"/>
</dbReference>
<evidence type="ECO:0000256" key="4">
    <source>
        <dbReference type="ARBA" id="ARBA00022989"/>
    </source>
</evidence>
<proteinExistence type="predicted"/>
<feature type="compositionally biased region" description="Basic and acidic residues" evidence="6">
    <location>
        <begin position="1"/>
        <end position="15"/>
    </location>
</feature>